<dbReference type="OMA" id="AMLPCAT"/>
<evidence type="ECO:0000256" key="2">
    <source>
        <dbReference type="SAM" id="Phobius"/>
    </source>
</evidence>
<dbReference type="KEGG" id="hazt:108667340"/>
<feature type="region of interest" description="Disordered" evidence="1">
    <location>
        <begin position="308"/>
        <end position="336"/>
    </location>
</feature>
<gene>
    <name evidence="5" type="primary">LOC108667340</name>
</gene>
<organism evidence="4 5">
    <name type="scientific">Hyalella azteca</name>
    <name type="common">Amphipod</name>
    <dbReference type="NCBI Taxonomy" id="294128"/>
    <lineage>
        <taxon>Eukaryota</taxon>
        <taxon>Metazoa</taxon>
        <taxon>Ecdysozoa</taxon>
        <taxon>Arthropoda</taxon>
        <taxon>Crustacea</taxon>
        <taxon>Multicrustacea</taxon>
        <taxon>Malacostraca</taxon>
        <taxon>Eumalacostraca</taxon>
        <taxon>Peracarida</taxon>
        <taxon>Amphipoda</taxon>
        <taxon>Senticaudata</taxon>
        <taxon>Talitrida</taxon>
        <taxon>Talitroidea</taxon>
        <taxon>Hyalellidae</taxon>
        <taxon>Hyalella</taxon>
    </lineage>
</organism>
<protein>
    <submittedName>
        <fullName evidence="5">Keratin, type I cytoskeletal 9-like</fullName>
    </submittedName>
</protein>
<feature type="signal peptide" evidence="3">
    <location>
        <begin position="1"/>
        <end position="27"/>
    </location>
</feature>
<keyword evidence="3" id="KW-0732">Signal</keyword>
<accession>A0A8B7N968</accession>
<keyword evidence="4" id="KW-1185">Reference proteome</keyword>
<evidence type="ECO:0000256" key="3">
    <source>
        <dbReference type="SAM" id="SignalP"/>
    </source>
</evidence>
<keyword evidence="2" id="KW-0472">Membrane</keyword>
<sequence length="351" mass="36136">MLLGRYVSIAPLCWVLMSAMLPCATHALVLGAAGVLGSLGLLGALGLAIKKKYYNNDDYNNGKNFRYFKGFYINANSGGNHHNHDHYEDHHNHHDGYGDGGYGVPSYGGHGSSYGGHGSFYGGHGSSYGGHGSSYTGYGNSHGGYGSSHGGYGNSHGGYGSSHGGHGSSYGGGHGGGYHGYHGFGNGFHPSPLSPGTGIITPDGSNTNSIFPNPRTPLGFGGINPGLGNPLYNTGILNPGIGNPGFGSTGIITPAVGTSGFGTVGSPVPIVDAASNARRQEPSIGSGTPPPGVLPLETPAIEPIKLTSTPTNAHQDFPPFTQDRPTPREGTLGDITPGRVRRRRQTQVFLL</sequence>
<feature type="transmembrane region" description="Helical" evidence="2">
    <location>
        <begin position="27"/>
        <end position="49"/>
    </location>
</feature>
<evidence type="ECO:0000313" key="5">
    <source>
        <dbReference type="RefSeq" id="XP_018009844.2"/>
    </source>
</evidence>
<evidence type="ECO:0000313" key="4">
    <source>
        <dbReference type="Proteomes" id="UP000694843"/>
    </source>
</evidence>
<dbReference type="Proteomes" id="UP000694843">
    <property type="component" value="Unplaced"/>
</dbReference>
<keyword evidence="2" id="KW-0812">Transmembrane</keyword>
<dbReference type="GeneID" id="108667340"/>
<feature type="region of interest" description="Disordered" evidence="1">
    <location>
        <begin position="192"/>
        <end position="217"/>
    </location>
</feature>
<keyword evidence="2" id="KW-1133">Transmembrane helix</keyword>
<evidence type="ECO:0000256" key="1">
    <source>
        <dbReference type="SAM" id="MobiDB-lite"/>
    </source>
</evidence>
<dbReference type="OrthoDB" id="6403820at2759"/>
<name>A0A8B7N968_HYAAZ</name>
<dbReference type="RefSeq" id="XP_018009844.2">
    <property type="nucleotide sequence ID" value="XM_018154355.2"/>
</dbReference>
<reference evidence="5" key="1">
    <citation type="submission" date="2025-08" db="UniProtKB">
        <authorList>
            <consortium name="RefSeq"/>
        </authorList>
    </citation>
    <scope>IDENTIFICATION</scope>
    <source>
        <tissue evidence="5">Whole organism</tissue>
    </source>
</reference>
<dbReference type="AlphaFoldDB" id="A0A8B7N968"/>
<proteinExistence type="predicted"/>
<feature type="chain" id="PRO_5036880797" evidence="3">
    <location>
        <begin position="28"/>
        <end position="351"/>
    </location>
</feature>